<dbReference type="GO" id="GO:0005829">
    <property type="term" value="C:cytosol"/>
    <property type="evidence" value="ECO:0007669"/>
    <property type="project" value="TreeGrafter"/>
</dbReference>
<dbReference type="InterPro" id="IPR023198">
    <property type="entry name" value="PGP-like_dom2"/>
</dbReference>
<reference evidence="1 2" key="1">
    <citation type="submission" date="2018-01" db="EMBL/GenBank/DDBJ databases">
        <title>Draft Genome Sequence of Komagataeibacter maltaceti LMG 1529, a Vinegar Producing Acetic Acid Bacterium Isolated from Malt Vinegar Brewery Acetifiers.</title>
        <authorList>
            <person name="Zhang Q."/>
            <person name="Hollensteiner J."/>
            <person name="Poehlein A."/>
            <person name="Daniel R."/>
        </authorList>
    </citation>
    <scope>NUCLEOTIDE SEQUENCE [LARGE SCALE GENOMIC DNA]</scope>
    <source>
        <strain evidence="1 2">LMG 1529</strain>
    </source>
</reference>
<evidence type="ECO:0000313" key="2">
    <source>
        <dbReference type="Proteomes" id="UP000237344"/>
    </source>
</evidence>
<dbReference type="Gene3D" id="3.40.50.1000">
    <property type="entry name" value="HAD superfamily/HAD-like"/>
    <property type="match status" value="1"/>
</dbReference>
<organism evidence="1 2">
    <name type="scientific">Novacetimonas maltaceti</name>
    <dbReference type="NCBI Taxonomy" id="1203393"/>
    <lineage>
        <taxon>Bacteria</taxon>
        <taxon>Pseudomonadati</taxon>
        <taxon>Pseudomonadota</taxon>
        <taxon>Alphaproteobacteria</taxon>
        <taxon>Acetobacterales</taxon>
        <taxon>Acetobacteraceae</taxon>
        <taxon>Novacetimonas</taxon>
    </lineage>
</organism>
<dbReference type="PANTHER" id="PTHR43434:SF20">
    <property type="entry name" value="5'-NUCLEOTIDASE"/>
    <property type="match status" value="1"/>
</dbReference>
<dbReference type="InterPro" id="IPR050155">
    <property type="entry name" value="HAD-like_hydrolase_sf"/>
</dbReference>
<dbReference type="EMBL" id="POTC01000002">
    <property type="protein sequence ID" value="POF64061.1"/>
    <property type="molecule type" value="Genomic_DNA"/>
</dbReference>
<dbReference type="SFLD" id="SFLDG01129">
    <property type="entry name" value="C1.5:_HAD__Beta-PGM__Phosphata"/>
    <property type="match status" value="1"/>
</dbReference>
<dbReference type="RefSeq" id="WP_110094014.1">
    <property type="nucleotide sequence ID" value="NZ_NKUE01000001.1"/>
</dbReference>
<gene>
    <name evidence="1" type="ORF">KMAL_03270</name>
</gene>
<comment type="caution">
    <text evidence="1">The sequence shown here is derived from an EMBL/GenBank/DDBJ whole genome shotgun (WGS) entry which is preliminary data.</text>
</comment>
<dbReference type="GO" id="GO:0004713">
    <property type="term" value="F:protein tyrosine kinase activity"/>
    <property type="evidence" value="ECO:0007669"/>
    <property type="project" value="TreeGrafter"/>
</dbReference>
<dbReference type="Proteomes" id="UP000237344">
    <property type="component" value="Unassembled WGS sequence"/>
</dbReference>
<dbReference type="Gene3D" id="1.10.150.240">
    <property type="entry name" value="Putative phosphatase, domain 2"/>
    <property type="match status" value="1"/>
</dbReference>
<dbReference type="Pfam" id="PF13419">
    <property type="entry name" value="HAD_2"/>
    <property type="match status" value="1"/>
</dbReference>
<dbReference type="SFLD" id="SFLDS00003">
    <property type="entry name" value="Haloacid_Dehalogenase"/>
    <property type="match status" value="1"/>
</dbReference>
<name>A0A2S3W5B1_9PROT</name>
<dbReference type="GO" id="GO:0008253">
    <property type="term" value="F:5'-nucleotidase activity"/>
    <property type="evidence" value="ECO:0007669"/>
    <property type="project" value="UniProtKB-EC"/>
</dbReference>
<dbReference type="PANTHER" id="PTHR43434">
    <property type="entry name" value="PHOSPHOGLYCOLATE PHOSPHATASE"/>
    <property type="match status" value="1"/>
</dbReference>
<dbReference type="AlphaFoldDB" id="A0A2S3W5B1"/>
<dbReference type="SUPFAM" id="SSF56784">
    <property type="entry name" value="HAD-like"/>
    <property type="match status" value="1"/>
</dbReference>
<evidence type="ECO:0000313" key="1">
    <source>
        <dbReference type="EMBL" id="POF64061.1"/>
    </source>
</evidence>
<keyword evidence="2" id="KW-1185">Reference proteome</keyword>
<sequence length="233" mass="25848">MNFSAPPAPRNAVLFDLDGTIIRSHDGIIESIHAVLRDMGHEPDLSIDLTWVVGPPLRDLLAHILAHYGDDRVDEAMERYRRHYEGGGMRKSPLFDGMRHVIESLHATGTRLFVATSKPRYLARKILHLRDLSQYFDGLSGARADDSGAEKPELIAALLREHDVARNHALMIGDRRFDITGAHANHVRALGVLWGYGGRDELIAAGADALVSQPDELLEAIDTQFRLMAKHAA</sequence>
<dbReference type="InterPro" id="IPR023214">
    <property type="entry name" value="HAD_sf"/>
</dbReference>
<dbReference type="InterPro" id="IPR036412">
    <property type="entry name" value="HAD-like_sf"/>
</dbReference>
<dbReference type="OrthoDB" id="9793014at2"/>
<dbReference type="InterPro" id="IPR041492">
    <property type="entry name" value="HAD_2"/>
</dbReference>
<keyword evidence="1" id="KW-0378">Hydrolase</keyword>
<accession>A0A2S3W5B1</accession>
<proteinExistence type="predicted"/>
<protein>
    <submittedName>
        <fullName evidence="1">5'-nucleotidase</fullName>
        <ecNumber evidence="1">3.1.3.5</ecNumber>
    </submittedName>
</protein>
<dbReference type="EC" id="3.1.3.5" evidence="1"/>